<dbReference type="InterPro" id="IPR027417">
    <property type="entry name" value="P-loop_NTPase"/>
</dbReference>
<evidence type="ECO:0000259" key="7">
    <source>
        <dbReference type="PROSITE" id="PS51372"/>
    </source>
</evidence>
<evidence type="ECO:0000259" key="5">
    <source>
        <dbReference type="PROSITE" id="PS50045"/>
    </source>
</evidence>
<evidence type="ECO:0000313" key="8">
    <source>
        <dbReference type="EMBL" id="AGF58670.1"/>
    </source>
</evidence>
<feature type="domain" description="Sigma-54 factor interaction" evidence="5">
    <location>
        <begin position="88"/>
        <end position="322"/>
    </location>
</feature>
<dbReference type="Gene3D" id="3.40.50.300">
    <property type="entry name" value="P-loop containing nucleotide triphosphate hydrolases"/>
    <property type="match status" value="1"/>
</dbReference>
<dbReference type="SMART" id="SM00382">
    <property type="entry name" value="AAA"/>
    <property type="match status" value="1"/>
</dbReference>
<dbReference type="SUPFAM" id="SSF63520">
    <property type="entry name" value="PTS-regulatory domain, PRD"/>
    <property type="match status" value="2"/>
</dbReference>
<name>M1LZF7_9CLOT</name>
<dbReference type="SUPFAM" id="SSF53062">
    <property type="entry name" value="PTS system fructose IIA component-like"/>
    <property type="match status" value="1"/>
</dbReference>
<dbReference type="PROSITE" id="PS51372">
    <property type="entry name" value="PRD_2"/>
    <property type="match status" value="2"/>
</dbReference>
<dbReference type="GO" id="GO:0016020">
    <property type="term" value="C:membrane"/>
    <property type="evidence" value="ECO:0007669"/>
    <property type="project" value="InterPro"/>
</dbReference>
<dbReference type="InterPro" id="IPR036662">
    <property type="entry name" value="PTS_EIIA_man-typ_sf"/>
</dbReference>
<evidence type="ECO:0000313" key="9">
    <source>
        <dbReference type="Proteomes" id="UP000011728"/>
    </source>
</evidence>
<protein>
    <submittedName>
        <fullName evidence="8">Transcriptional antiterminator</fullName>
    </submittedName>
</protein>
<gene>
    <name evidence="8" type="ORF">Cspa_c49170</name>
</gene>
<dbReference type="EMBL" id="CP004121">
    <property type="protein sequence ID" value="AGF58670.1"/>
    <property type="molecule type" value="Genomic_DNA"/>
</dbReference>
<dbReference type="InterPro" id="IPR025662">
    <property type="entry name" value="Sigma_54_int_dom_ATP-bd_1"/>
</dbReference>
<dbReference type="GO" id="GO:0003677">
    <property type="term" value="F:DNA binding"/>
    <property type="evidence" value="ECO:0007669"/>
    <property type="project" value="UniProtKB-KW"/>
</dbReference>
<organism evidence="8 9">
    <name type="scientific">Clostridium saccharoperbutylacetonicum N1-4(HMT)</name>
    <dbReference type="NCBI Taxonomy" id="931276"/>
    <lineage>
        <taxon>Bacteria</taxon>
        <taxon>Bacillati</taxon>
        <taxon>Bacillota</taxon>
        <taxon>Clostridia</taxon>
        <taxon>Eubacteriales</taxon>
        <taxon>Clostridiaceae</taxon>
        <taxon>Clostridium</taxon>
    </lineage>
</organism>
<dbReference type="KEGG" id="csr:Cspa_c49170"/>
<dbReference type="GO" id="GO:0016740">
    <property type="term" value="F:transferase activity"/>
    <property type="evidence" value="ECO:0007669"/>
    <property type="project" value="UniProtKB-KW"/>
</dbReference>
<dbReference type="Pfam" id="PF00158">
    <property type="entry name" value="Sigma54_activat"/>
    <property type="match status" value="1"/>
</dbReference>
<dbReference type="InterPro" id="IPR002078">
    <property type="entry name" value="Sigma_54_int"/>
</dbReference>
<dbReference type="eggNOG" id="COG1221">
    <property type="taxonomic scope" value="Bacteria"/>
</dbReference>
<dbReference type="AlphaFoldDB" id="M1LZF7"/>
<keyword evidence="9" id="KW-1185">Reference proteome</keyword>
<dbReference type="eggNOG" id="COG3933">
    <property type="taxonomic scope" value="Bacteria"/>
</dbReference>
<evidence type="ECO:0000256" key="4">
    <source>
        <dbReference type="ARBA" id="ARBA00023125"/>
    </source>
</evidence>
<feature type="domain" description="PRD" evidence="7">
    <location>
        <begin position="444"/>
        <end position="549"/>
    </location>
</feature>
<dbReference type="PANTHER" id="PTHR32071">
    <property type="entry name" value="TRANSCRIPTIONAL REGULATORY PROTEIN"/>
    <property type="match status" value="1"/>
</dbReference>
<dbReference type="PANTHER" id="PTHR32071:SF38">
    <property type="entry name" value="PSP OPERON TRANSCRIPTIONAL ACTIVATOR"/>
    <property type="match status" value="1"/>
</dbReference>
<dbReference type="InterPro" id="IPR011608">
    <property type="entry name" value="PRD"/>
</dbReference>
<dbReference type="CDD" id="cd00009">
    <property type="entry name" value="AAA"/>
    <property type="match status" value="1"/>
</dbReference>
<sequence length="910" mass="104025">MLIKLKELKDSNSNGASAIDIAQMLNLDRANVSKDLNKLATQEKVIKTKGKPTLFKINDGYNKNQTNNGESKEIKEHNVNDTSIMDIFLEKNPSLYVAVEQAKAAILYPPNGMNILLLGETGVGKSTFAGLIYRYAIEMKVKSKNSPFITFNCADYANNPQLLLGQIFGVKKGAYTGADLDKAGLIEKSDGGILFLDEVHRLPAEGQEMFFTFMDKGVYRRLGETDSERSASVLIITATTEDPNTTLLKTFTRRIPMVITIPALKDRGMEERFNLIKQFMIEESGRLGKSIKVSINSIKAFLSYNCENNVGQLKSDIQLACAKAYADYLSNRKDDIKINSVDLLSYIREGLYKEIEHRQLWNKLIDINKRYCIFDKNEEKIIFEENTTDENIYEMLDLRTRELKSRGIRGIELEEEMEKNIEDYFKKYMNKVYGKIDTTNLNNIVDKDIMEVIEDVIEFCEDQLKRKLDKKIYYGLAVHINNSIDRIRRNKKISNPKLNSIRKEYENEFEIALNAIKIIDRDIDIHMPIDEAGFITMFLIYDDQNIKVVRSDVKIIIIAHGVSTATSMADAVNSLLGSKYAIGINAPIEERPKNILEKVKEYIRENQIKTDILFLVDMGSLTTFGKEVESEFKIKTRTVPLACTLHAIEATRKAIIGYSLDEIYKETLEVNNLYDNNVLDYEPEESEEKKLAIITICTTGEGGAKTIKTLIEDSVKFDHNFIEIVPLNFIGKENIYDRIEKIKKAYDILCFVGPFELDLDYPQFMLDDIIEGNCIDNIQKLIDIEKTYVKMQETLENKLKNVDGKAVLKDVKRFSKTVSEALNIKITTNVLIGIALHMSCMIDRLLEGKNIDDFQGKDTYIKENLNLYRIIKSACTSLNTKYSIIISDEEICCLMNFFNPKVYLKNNPHK</sequence>
<evidence type="ECO:0000256" key="2">
    <source>
        <dbReference type="ARBA" id="ARBA00022741"/>
    </source>
</evidence>
<keyword evidence="2" id="KW-0547">Nucleotide-binding</keyword>
<dbReference type="InterPro" id="IPR004701">
    <property type="entry name" value="PTS_EIIA_man-typ"/>
</dbReference>
<reference evidence="8 9" key="1">
    <citation type="submission" date="2013-02" db="EMBL/GenBank/DDBJ databases">
        <title>Genome sequence of Clostridium saccharoperbutylacetonicum N1-4(HMT).</title>
        <authorList>
            <person name="Poehlein A."/>
            <person name="Daniel R."/>
        </authorList>
    </citation>
    <scope>NUCLEOTIDE SEQUENCE [LARGE SCALE GENOMIC DNA]</scope>
    <source>
        <strain evidence="9">N1-4(HMT)</strain>
    </source>
</reference>
<dbReference type="Pfam" id="PF00874">
    <property type="entry name" value="PRD"/>
    <property type="match status" value="2"/>
</dbReference>
<dbReference type="GO" id="GO:0006355">
    <property type="term" value="P:regulation of DNA-templated transcription"/>
    <property type="evidence" value="ECO:0007669"/>
    <property type="project" value="InterPro"/>
</dbReference>
<dbReference type="Gene3D" id="3.40.50.510">
    <property type="entry name" value="Phosphotransferase system, mannose-type IIA component"/>
    <property type="match status" value="1"/>
</dbReference>
<keyword evidence="4" id="KW-0238">DNA-binding</keyword>
<feature type="domain" description="PRD" evidence="7">
    <location>
        <begin position="802"/>
        <end position="908"/>
    </location>
</feature>
<dbReference type="InterPro" id="IPR036634">
    <property type="entry name" value="PRD_sf"/>
</dbReference>
<feature type="domain" description="PTS EIIA type-4" evidence="6">
    <location>
        <begin position="552"/>
        <end position="678"/>
    </location>
</feature>
<dbReference type="GO" id="GO:0009401">
    <property type="term" value="P:phosphoenolpyruvate-dependent sugar phosphotransferase system"/>
    <property type="evidence" value="ECO:0007669"/>
    <property type="project" value="InterPro"/>
</dbReference>
<dbReference type="Gene3D" id="1.10.1790.10">
    <property type="entry name" value="PRD domain"/>
    <property type="match status" value="2"/>
</dbReference>
<dbReference type="PROSITE" id="PS51096">
    <property type="entry name" value="PTS_EIIA_TYPE_4"/>
    <property type="match status" value="1"/>
</dbReference>
<dbReference type="PROSITE" id="PS00675">
    <property type="entry name" value="SIGMA54_INTERACT_1"/>
    <property type="match status" value="1"/>
</dbReference>
<dbReference type="SUPFAM" id="SSF46785">
    <property type="entry name" value="Winged helix' DNA-binding domain"/>
    <property type="match status" value="1"/>
</dbReference>
<evidence type="ECO:0000256" key="3">
    <source>
        <dbReference type="ARBA" id="ARBA00022840"/>
    </source>
</evidence>
<dbReference type="InterPro" id="IPR003593">
    <property type="entry name" value="AAA+_ATPase"/>
</dbReference>
<dbReference type="PROSITE" id="PS00676">
    <property type="entry name" value="SIGMA54_INTERACT_2"/>
    <property type="match status" value="1"/>
</dbReference>
<dbReference type="HOGENOM" id="CLU_014204_1_0_9"/>
<dbReference type="GO" id="GO:0005524">
    <property type="term" value="F:ATP binding"/>
    <property type="evidence" value="ECO:0007669"/>
    <property type="project" value="UniProtKB-KW"/>
</dbReference>
<dbReference type="PATRIC" id="fig|931276.5.peg.4959"/>
<evidence type="ECO:0000259" key="6">
    <source>
        <dbReference type="PROSITE" id="PS51096"/>
    </source>
</evidence>
<dbReference type="SUPFAM" id="SSF52540">
    <property type="entry name" value="P-loop containing nucleoside triphosphate hydrolases"/>
    <property type="match status" value="1"/>
</dbReference>
<proteinExistence type="predicted"/>
<keyword evidence="3" id="KW-0067">ATP-binding</keyword>
<dbReference type="PROSITE" id="PS50045">
    <property type="entry name" value="SIGMA54_INTERACT_4"/>
    <property type="match status" value="1"/>
</dbReference>
<dbReference type="Pfam" id="PF03610">
    <property type="entry name" value="EIIA-man"/>
    <property type="match status" value="1"/>
</dbReference>
<accession>M1LZF7</accession>
<dbReference type="InterPro" id="IPR025943">
    <property type="entry name" value="Sigma_54_int_dom_ATP-bd_2"/>
</dbReference>
<dbReference type="STRING" id="36745.CLSAP_46850"/>
<dbReference type="Proteomes" id="UP000011728">
    <property type="component" value="Chromosome"/>
</dbReference>
<evidence type="ECO:0000256" key="1">
    <source>
        <dbReference type="ARBA" id="ARBA00022679"/>
    </source>
</evidence>
<keyword evidence="1" id="KW-0808">Transferase</keyword>
<dbReference type="InterPro" id="IPR036390">
    <property type="entry name" value="WH_DNA-bd_sf"/>
</dbReference>